<dbReference type="EMBL" id="VIEB01000036">
    <property type="protein sequence ID" value="TQE10866.1"/>
    <property type="molecule type" value="Genomic_DNA"/>
</dbReference>
<evidence type="ECO:0000313" key="2">
    <source>
        <dbReference type="Proteomes" id="UP000315295"/>
    </source>
</evidence>
<proteinExistence type="predicted"/>
<dbReference type="Proteomes" id="UP000315295">
    <property type="component" value="Unassembled WGS sequence"/>
</dbReference>
<organism evidence="1 2">
    <name type="scientific">Malus baccata</name>
    <name type="common">Siberian crab apple</name>
    <name type="synonym">Pyrus baccata</name>
    <dbReference type="NCBI Taxonomy" id="106549"/>
    <lineage>
        <taxon>Eukaryota</taxon>
        <taxon>Viridiplantae</taxon>
        <taxon>Streptophyta</taxon>
        <taxon>Embryophyta</taxon>
        <taxon>Tracheophyta</taxon>
        <taxon>Spermatophyta</taxon>
        <taxon>Magnoliopsida</taxon>
        <taxon>eudicotyledons</taxon>
        <taxon>Gunneridae</taxon>
        <taxon>Pentapetalae</taxon>
        <taxon>rosids</taxon>
        <taxon>fabids</taxon>
        <taxon>Rosales</taxon>
        <taxon>Rosaceae</taxon>
        <taxon>Amygdaloideae</taxon>
        <taxon>Maleae</taxon>
        <taxon>Malus</taxon>
    </lineage>
</organism>
<keyword evidence="2" id="KW-1185">Reference proteome</keyword>
<gene>
    <name evidence="1" type="ORF">C1H46_003566</name>
</gene>
<sequence>MSVSEEAAISVWLLKTEEQKLLAARLSKNHRLHAWLQGSGFEKVRINSTFSRSAIAIFKKEIENHKIGVMVEDKAVRGEGDKKDAAVAATPTVAKKKCQGIFSRMFSGIFRLHHDDFEKRLQYTWRCMTRHLILFSVFFERSSARNGGGSRRHHQI</sequence>
<protein>
    <submittedName>
        <fullName evidence="1">Uncharacterized protein</fullName>
    </submittedName>
</protein>
<name>A0A540NIL0_MALBA</name>
<accession>A0A540NIL0</accession>
<comment type="caution">
    <text evidence="1">The sequence shown here is derived from an EMBL/GenBank/DDBJ whole genome shotgun (WGS) entry which is preliminary data.</text>
</comment>
<evidence type="ECO:0000313" key="1">
    <source>
        <dbReference type="EMBL" id="TQE10866.1"/>
    </source>
</evidence>
<reference evidence="1 2" key="1">
    <citation type="journal article" date="2019" name="G3 (Bethesda)">
        <title>Sequencing of a Wild Apple (Malus baccata) Genome Unravels the Differences Between Cultivated and Wild Apple Species Regarding Disease Resistance and Cold Tolerance.</title>
        <authorList>
            <person name="Chen X."/>
        </authorList>
    </citation>
    <scope>NUCLEOTIDE SEQUENCE [LARGE SCALE GENOMIC DNA]</scope>
    <source>
        <strain evidence="2">cv. Shandingzi</strain>
        <tissue evidence="1">Leaves</tissue>
    </source>
</reference>
<dbReference type="AlphaFoldDB" id="A0A540NIL0"/>